<feature type="binding site" evidence="11">
    <location>
        <begin position="301"/>
        <end position="305"/>
    </location>
    <ligand>
        <name>FMN</name>
        <dbReference type="ChEBI" id="CHEBI:58210"/>
    </ligand>
</feature>
<dbReference type="RefSeq" id="WP_013682925.1">
    <property type="nucleotide sequence ID" value="NC_015320.1"/>
</dbReference>
<evidence type="ECO:0000256" key="10">
    <source>
        <dbReference type="ARBA" id="ARBA00023239"/>
    </source>
</evidence>
<sequence length="365" mass="39159">MVGNTFGHIFRVTTWGESHGKAVGCVVDGCPAGLDISSEVIQRELDRRKPGGRLATKRKEEDKVEILSGVFEGKTLGTPISMLIWNKDVDSRPYEEIKDLLRPGHADYTYLAKFGIRDWRGGGRASARETAARVAAGAIAKHLLARFGVKVGGYAKEIAGVSCNVDGMSFEEIVEKAEKSDVRCPDSEAAKLMEERIIEARREGDSVGGVVEVIVKNPPAGLGEPVFMKLDAYIAYAVMGIPAVKGVEIGAGFEAARMKGSEHNDPIVIKNGRIGFATNNAGGILGGVSNGDDIIVRAAIKPTPSISKPQRTVNFRTMKEEEIVVKGRHDPCIVPRAVPVVEAMVSLAIADAMMLQGLIPRCLQG</sequence>
<dbReference type="EMBL" id="CP002588">
    <property type="protein sequence ID" value="AEA46249.1"/>
    <property type="molecule type" value="Genomic_DNA"/>
</dbReference>
<dbReference type="GO" id="GO:0004107">
    <property type="term" value="F:chorismate synthase activity"/>
    <property type="evidence" value="ECO:0007669"/>
    <property type="project" value="UniProtKB-UniRule"/>
</dbReference>
<comment type="cofactor">
    <cofactor evidence="11 12">
        <name>FMNH2</name>
        <dbReference type="ChEBI" id="CHEBI:57618"/>
    </cofactor>
    <text evidence="11 12">Reduced FMN (FMNH(2)).</text>
</comment>
<dbReference type="Pfam" id="PF01264">
    <property type="entry name" value="Chorismate_synt"/>
    <property type="match status" value="1"/>
</dbReference>
<dbReference type="PROSITE" id="PS00787">
    <property type="entry name" value="CHORISMATE_SYNTHASE_1"/>
    <property type="match status" value="1"/>
</dbReference>
<dbReference type="InterPro" id="IPR020541">
    <property type="entry name" value="Chorismate_synthase_CS"/>
</dbReference>
<dbReference type="AlphaFoldDB" id="F2KNM1"/>
<dbReference type="KEGG" id="ave:Arcve_0212"/>
<feature type="binding site" evidence="11">
    <location>
        <position position="48"/>
    </location>
    <ligand>
        <name>NADP(+)</name>
        <dbReference type="ChEBI" id="CHEBI:58349"/>
    </ligand>
</feature>
<dbReference type="PANTHER" id="PTHR21085">
    <property type="entry name" value="CHORISMATE SYNTHASE"/>
    <property type="match status" value="1"/>
</dbReference>
<evidence type="ECO:0000256" key="7">
    <source>
        <dbReference type="ARBA" id="ARBA00022827"/>
    </source>
</evidence>
<evidence type="ECO:0000256" key="3">
    <source>
        <dbReference type="ARBA" id="ARBA00013036"/>
    </source>
</evidence>
<dbReference type="eggNOG" id="arCOG04133">
    <property type="taxonomic scope" value="Archaea"/>
</dbReference>
<keyword evidence="7 11" id="KW-0274">FAD</keyword>
<keyword evidence="6 11" id="KW-0288">FMN</keyword>
<dbReference type="Proteomes" id="UP000008136">
    <property type="component" value="Chromosome"/>
</dbReference>
<dbReference type="HAMAP" id="MF_00300">
    <property type="entry name" value="Chorismate_synth"/>
    <property type="match status" value="1"/>
</dbReference>
<evidence type="ECO:0000256" key="11">
    <source>
        <dbReference type="HAMAP-Rule" id="MF_00300"/>
    </source>
</evidence>
<accession>F2KNM1</accession>
<dbReference type="PANTHER" id="PTHR21085:SF0">
    <property type="entry name" value="CHORISMATE SYNTHASE"/>
    <property type="match status" value="1"/>
</dbReference>
<evidence type="ECO:0000256" key="8">
    <source>
        <dbReference type="ARBA" id="ARBA00022857"/>
    </source>
</evidence>
<dbReference type="NCBIfam" id="TIGR00033">
    <property type="entry name" value="aroC"/>
    <property type="match status" value="1"/>
</dbReference>
<comment type="caution">
    <text evidence="11">Lacks conserved residue(s) required for the propagation of feature annotation.</text>
</comment>
<feature type="binding site" evidence="11">
    <location>
        <position position="328"/>
    </location>
    <ligand>
        <name>FMN</name>
        <dbReference type="ChEBI" id="CHEBI:58210"/>
    </ligand>
</feature>
<dbReference type="UniPathway" id="UPA00053">
    <property type="reaction ID" value="UER00090"/>
</dbReference>
<dbReference type="NCBIfam" id="NF003793">
    <property type="entry name" value="PRK05382.1"/>
    <property type="match status" value="1"/>
</dbReference>
<evidence type="ECO:0000256" key="12">
    <source>
        <dbReference type="RuleBase" id="RU000605"/>
    </source>
</evidence>
<evidence type="ECO:0000256" key="9">
    <source>
        <dbReference type="ARBA" id="ARBA00023141"/>
    </source>
</evidence>
<feature type="binding site" evidence="11">
    <location>
        <position position="53"/>
    </location>
    <ligand>
        <name>NADP(+)</name>
        <dbReference type="ChEBI" id="CHEBI:58349"/>
    </ligand>
</feature>
<keyword evidence="4 11" id="KW-0028">Amino-acid biosynthesis</keyword>
<dbReference type="PIRSF" id="PIRSF001456">
    <property type="entry name" value="Chorismate_synth"/>
    <property type="match status" value="1"/>
</dbReference>
<comment type="pathway">
    <text evidence="1 11 12">Metabolic intermediate biosynthesis; chorismate biosynthesis; chorismate from D-erythrose 4-phosphate and phosphoenolpyruvate: step 7/7.</text>
</comment>
<dbReference type="EC" id="4.2.3.5" evidence="3 11"/>
<dbReference type="SUPFAM" id="SSF103263">
    <property type="entry name" value="Chorismate synthase, AroC"/>
    <property type="match status" value="1"/>
</dbReference>
<dbReference type="GO" id="GO:0009073">
    <property type="term" value="P:aromatic amino acid family biosynthetic process"/>
    <property type="evidence" value="ECO:0007669"/>
    <property type="project" value="UniProtKB-KW"/>
</dbReference>
<evidence type="ECO:0000256" key="5">
    <source>
        <dbReference type="ARBA" id="ARBA00022630"/>
    </source>
</evidence>
<evidence type="ECO:0000256" key="4">
    <source>
        <dbReference type="ARBA" id="ARBA00022605"/>
    </source>
</evidence>
<keyword evidence="5 11" id="KW-0285">Flavoprotein</keyword>
<name>F2KNM1_ARCVS</name>
<evidence type="ECO:0000313" key="14">
    <source>
        <dbReference type="Proteomes" id="UP000008136"/>
    </source>
</evidence>
<dbReference type="PROSITE" id="PS00788">
    <property type="entry name" value="CHORISMATE_SYNTHASE_2"/>
    <property type="match status" value="1"/>
</dbReference>
<protein>
    <recommendedName>
        <fullName evidence="3 11">Chorismate synthase</fullName>
        <shortName evidence="11">CS</shortName>
        <ecNumber evidence="3 11">4.2.3.5</ecNumber>
    </recommendedName>
    <alternativeName>
        <fullName evidence="11">5-enolpyruvylshikimate-3-phosphate phospholyase</fullName>
    </alternativeName>
</protein>
<dbReference type="PROSITE" id="PS00789">
    <property type="entry name" value="CHORISMATE_SYNTHASE_3"/>
    <property type="match status" value="1"/>
</dbReference>
<keyword evidence="8 11" id="KW-0521">NADP</keyword>
<dbReference type="CDD" id="cd07304">
    <property type="entry name" value="Chorismate_synthase"/>
    <property type="match status" value="1"/>
</dbReference>
<organism evidence="13 14">
    <name type="scientific">Archaeoglobus veneficus (strain DSM 11195 / SNP6)</name>
    <dbReference type="NCBI Taxonomy" id="693661"/>
    <lineage>
        <taxon>Archaea</taxon>
        <taxon>Methanobacteriati</taxon>
        <taxon>Methanobacteriota</taxon>
        <taxon>Archaeoglobi</taxon>
        <taxon>Archaeoglobales</taxon>
        <taxon>Archaeoglobaceae</taxon>
        <taxon>Archaeoglobus</taxon>
    </lineage>
</organism>
<feature type="binding site" evidence="11">
    <location>
        <begin position="124"/>
        <end position="126"/>
    </location>
    <ligand>
        <name>FMN</name>
        <dbReference type="ChEBI" id="CHEBI:58210"/>
    </ligand>
</feature>
<dbReference type="GO" id="GO:0008652">
    <property type="term" value="P:amino acid biosynthetic process"/>
    <property type="evidence" value="ECO:0007669"/>
    <property type="project" value="UniProtKB-KW"/>
</dbReference>
<comment type="function">
    <text evidence="11">Catalyzes the anti-1,4-elimination of the C-3 phosphate and the C-6 proR hydrogen from 5-enolpyruvylshikimate-3-phosphate (EPSP) to yield chorismate, which is the branch point compound that serves as the starting substrate for the three terminal pathways of aromatic amino acid biosynthesis. This reaction introduces a second double bond into the aromatic ring system.</text>
</comment>
<evidence type="ECO:0000256" key="1">
    <source>
        <dbReference type="ARBA" id="ARBA00005044"/>
    </source>
</evidence>
<dbReference type="InterPro" id="IPR000453">
    <property type="entry name" value="Chorismate_synth"/>
</dbReference>
<evidence type="ECO:0000313" key="13">
    <source>
        <dbReference type="EMBL" id="AEA46249.1"/>
    </source>
</evidence>
<dbReference type="OrthoDB" id="33049at2157"/>
<dbReference type="Gene3D" id="3.60.150.10">
    <property type="entry name" value="Chorismate synthase AroC"/>
    <property type="match status" value="1"/>
</dbReference>
<comment type="catalytic activity">
    <reaction evidence="11 12">
        <text>5-O-(1-carboxyvinyl)-3-phosphoshikimate = chorismate + phosphate</text>
        <dbReference type="Rhea" id="RHEA:21020"/>
        <dbReference type="ChEBI" id="CHEBI:29748"/>
        <dbReference type="ChEBI" id="CHEBI:43474"/>
        <dbReference type="ChEBI" id="CHEBI:57701"/>
        <dbReference type="EC" id="4.2.3.5"/>
    </reaction>
</comment>
<dbReference type="InterPro" id="IPR035904">
    <property type="entry name" value="Chorismate_synth_AroC_sf"/>
</dbReference>
<evidence type="ECO:0000256" key="2">
    <source>
        <dbReference type="ARBA" id="ARBA00008014"/>
    </source>
</evidence>
<comment type="similarity">
    <text evidence="2 11 12">Belongs to the chorismate synthase family.</text>
</comment>
<keyword evidence="9 11" id="KW-0057">Aromatic amino acid biosynthesis</keyword>
<dbReference type="GO" id="GO:0010181">
    <property type="term" value="F:FMN binding"/>
    <property type="evidence" value="ECO:0007669"/>
    <property type="project" value="TreeGrafter"/>
</dbReference>
<keyword evidence="14" id="KW-1185">Reference proteome</keyword>
<dbReference type="GO" id="GO:0005829">
    <property type="term" value="C:cytosol"/>
    <property type="evidence" value="ECO:0007669"/>
    <property type="project" value="TreeGrafter"/>
</dbReference>
<reference evidence="13 14" key="1">
    <citation type="submission" date="2011-03" db="EMBL/GenBank/DDBJ databases">
        <title>The complete genome of Archaeoglobus veneficus SNP6.</title>
        <authorList>
            <consortium name="US DOE Joint Genome Institute (JGI-PGF)"/>
            <person name="Lucas S."/>
            <person name="Copeland A."/>
            <person name="Lapidus A."/>
            <person name="Bruce D."/>
            <person name="Goodwin L."/>
            <person name="Pitluck S."/>
            <person name="Kyrpides N."/>
            <person name="Mavromatis K."/>
            <person name="Pagani I."/>
            <person name="Ivanova N."/>
            <person name="Mikhailova N."/>
            <person name="Lu M."/>
            <person name="Detter J.C."/>
            <person name="Tapia R."/>
            <person name="Han C."/>
            <person name="Land M."/>
            <person name="Hauser L."/>
            <person name="Markowitz V."/>
            <person name="Cheng J.-F."/>
            <person name="Hugenholtz P."/>
            <person name="Woyke T."/>
            <person name="Wu D."/>
            <person name="Spring S."/>
            <person name="Brambilla E."/>
            <person name="Klenk H.-P."/>
            <person name="Eisen J.A."/>
        </authorList>
    </citation>
    <scope>NUCLEOTIDE SEQUENCE [LARGE SCALE GENOMIC DNA]</scope>
    <source>
        <strain>SNP6</strain>
    </source>
</reference>
<keyword evidence="10 11" id="KW-0456">Lyase</keyword>
<proteinExistence type="inferred from homology"/>
<dbReference type="STRING" id="693661.Arcve_0212"/>
<dbReference type="GO" id="GO:0009423">
    <property type="term" value="P:chorismate biosynthetic process"/>
    <property type="evidence" value="ECO:0007669"/>
    <property type="project" value="UniProtKB-UniRule"/>
</dbReference>
<feature type="binding site" evidence="11">
    <location>
        <position position="286"/>
    </location>
    <ligand>
        <name>FMN</name>
        <dbReference type="ChEBI" id="CHEBI:58210"/>
    </ligand>
</feature>
<evidence type="ECO:0000256" key="6">
    <source>
        <dbReference type="ARBA" id="ARBA00022643"/>
    </source>
</evidence>
<dbReference type="FunFam" id="3.60.150.10:FF:000002">
    <property type="entry name" value="Chorismate synthase"/>
    <property type="match status" value="1"/>
</dbReference>
<dbReference type="GeneID" id="10393304"/>
<gene>
    <name evidence="11" type="primary">aroC</name>
    <name evidence="13" type="ordered locus">Arcve_0212</name>
</gene>
<dbReference type="HOGENOM" id="CLU_034547_0_2_2"/>